<accession>A0A0V0S3G4</accession>
<evidence type="ECO:0000313" key="1">
    <source>
        <dbReference type="EMBL" id="KRX21191.1"/>
    </source>
</evidence>
<dbReference type="EMBL" id="JYDL01000041">
    <property type="protein sequence ID" value="KRX21191.1"/>
    <property type="molecule type" value="Genomic_DNA"/>
</dbReference>
<comment type="caution">
    <text evidence="1">The sequence shown here is derived from an EMBL/GenBank/DDBJ whole genome shotgun (WGS) entry which is preliminary data.</text>
</comment>
<sequence length="126" mass="14583">MLTISFENSHAMQILNLLITVCKWNLRPLEVKFAYGNFALREQQRYSLWVVLSGRSESHINKRARKNFTEQSLFANPVASISGGKFPIYYVRKKLGRQDCDLIAFNFRLQKQAVTSLGEYFSSVLE</sequence>
<dbReference type="AlphaFoldDB" id="A0A0V0S3G4"/>
<dbReference type="Proteomes" id="UP000054630">
    <property type="component" value="Unassembled WGS sequence"/>
</dbReference>
<reference evidence="1 2" key="1">
    <citation type="submission" date="2015-01" db="EMBL/GenBank/DDBJ databases">
        <title>Evolution of Trichinella species and genotypes.</title>
        <authorList>
            <person name="Korhonen P.K."/>
            <person name="Edoardo P."/>
            <person name="Giuseppe L.R."/>
            <person name="Gasser R.B."/>
        </authorList>
    </citation>
    <scope>NUCLEOTIDE SEQUENCE [LARGE SCALE GENOMIC DNA]</scope>
    <source>
        <strain evidence="1">ISS37</strain>
    </source>
</reference>
<evidence type="ECO:0000313" key="2">
    <source>
        <dbReference type="Proteomes" id="UP000054630"/>
    </source>
</evidence>
<proteinExistence type="predicted"/>
<protein>
    <submittedName>
        <fullName evidence="1">Uncharacterized protein</fullName>
    </submittedName>
</protein>
<keyword evidence="2" id="KW-1185">Reference proteome</keyword>
<organism evidence="1 2">
    <name type="scientific">Trichinella nelsoni</name>
    <dbReference type="NCBI Taxonomy" id="6336"/>
    <lineage>
        <taxon>Eukaryota</taxon>
        <taxon>Metazoa</taxon>
        <taxon>Ecdysozoa</taxon>
        <taxon>Nematoda</taxon>
        <taxon>Enoplea</taxon>
        <taxon>Dorylaimia</taxon>
        <taxon>Trichinellida</taxon>
        <taxon>Trichinellidae</taxon>
        <taxon>Trichinella</taxon>
    </lineage>
</organism>
<name>A0A0V0S3G4_9BILA</name>
<gene>
    <name evidence="1" type="ORF">T07_5771</name>
</gene>